<feature type="region of interest" description="Disordered" evidence="5">
    <location>
        <begin position="169"/>
        <end position="189"/>
    </location>
</feature>
<evidence type="ECO:0000256" key="5">
    <source>
        <dbReference type="SAM" id="MobiDB-lite"/>
    </source>
</evidence>
<dbReference type="PANTHER" id="PTHR43133">
    <property type="entry name" value="RNA POLYMERASE ECF-TYPE SIGMA FACTO"/>
    <property type="match status" value="1"/>
</dbReference>
<sequence length="189" mass="20937">MSDEQAQSEALFRDTRAPLLDYLTRRAAPHDAADLLAEVFLIAWRRRADLPPGDERRLWLFGVARRLLAEHHRFAWKRANAEGGAPDADAPERLLQDGGPRDSRGEAVRRALESLSDLDRELVTLTTWENLSTADAARVVGIAAGTARVRLHRARARLARDPRLQAVLDDPDEEACHATKPVSSEAAPA</sequence>
<dbReference type="GO" id="GO:0006352">
    <property type="term" value="P:DNA-templated transcription initiation"/>
    <property type="evidence" value="ECO:0007669"/>
    <property type="project" value="InterPro"/>
</dbReference>
<protein>
    <submittedName>
        <fullName evidence="8">RNA polymerase, sigma subunit, ECF family</fullName>
    </submittedName>
</protein>
<dbReference type="Proteomes" id="UP000219435">
    <property type="component" value="Unassembled WGS sequence"/>
</dbReference>
<keyword evidence="3" id="KW-0731">Sigma factor</keyword>
<dbReference type="CDD" id="cd06171">
    <property type="entry name" value="Sigma70_r4"/>
    <property type="match status" value="1"/>
</dbReference>
<dbReference type="InterPro" id="IPR014284">
    <property type="entry name" value="RNA_pol_sigma-70_dom"/>
</dbReference>
<evidence type="ECO:0000256" key="4">
    <source>
        <dbReference type="ARBA" id="ARBA00023163"/>
    </source>
</evidence>
<dbReference type="InterPro" id="IPR013325">
    <property type="entry name" value="RNA_pol_sigma_r2"/>
</dbReference>
<dbReference type="AlphaFoldDB" id="A0A285V3S1"/>
<evidence type="ECO:0000256" key="2">
    <source>
        <dbReference type="ARBA" id="ARBA00023015"/>
    </source>
</evidence>
<dbReference type="RefSeq" id="WP_097194240.1">
    <property type="nucleotide sequence ID" value="NZ_OBQI01000002.1"/>
</dbReference>
<dbReference type="GO" id="GO:0016987">
    <property type="term" value="F:sigma factor activity"/>
    <property type="evidence" value="ECO:0007669"/>
    <property type="project" value="UniProtKB-KW"/>
</dbReference>
<dbReference type="InterPro" id="IPR013324">
    <property type="entry name" value="RNA_pol_sigma_r3/r4-like"/>
</dbReference>
<keyword evidence="4" id="KW-0804">Transcription</keyword>
<organism evidence="8 9">
    <name type="scientific">Blastococcus aggregatus</name>
    <dbReference type="NCBI Taxonomy" id="38502"/>
    <lineage>
        <taxon>Bacteria</taxon>
        <taxon>Bacillati</taxon>
        <taxon>Actinomycetota</taxon>
        <taxon>Actinomycetes</taxon>
        <taxon>Geodermatophilales</taxon>
        <taxon>Geodermatophilaceae</taxon>
        <taxon>Blastococcus</taxon>
    </lineage>
</organism>
<dbReference type="Pfam" id="PF04542">
    <property type="entry name" value="Sigma70_r2"/>
    <property type="match status" value="1"/>
</dbReference>
<evidence type="ECO:0000259" key="7">
    <source>
        <dbReference type="Pfam" id="PF08281"/>
    </source>
</evidence>
<dbReference type="Gene3D" id="1.10.1740.10">
    <property type="match status" value="1"/>
</dbReference>
<dbReference type="NCBIfam" id="TIGR02937">
    <property type="entry name" value="sigma70-ECF"/>
    <property type="match status" value="1"/>
</dbReference>
<evidence type="ECO:0000256" key="1">
    <source>
        <dbReference type="ARBA" id="ARBA00010641"/>
    </source>
</evidence>
<evidence type="ECO:0000313" key="8">
    <source>
        <dbReference type="EMBL" id="SOC48597.1"/>
    </source>
</evidence>
<keyword evidence="9" id="KW-1185">Reference proteome</keyword>
<accession>A0A285V3S1</accession>
<feature type="domain" description="RNA polymerase sigma-70 region 2" evidence="6">
    <location>
        <begin position="22"/>
        <end position="77"/>
    </location>
</feature>
<dbReference type="PANTHER" id="PTHR43133:SF25">
    <property type="entry name" value="RNA POLYMERASE SIGMA FACTOR RFAY-RELATED"/>
    <property type="match status" value="1"/>
</dbReference>
<gene>
    <name evidence="8" type="ORF">SAMN05660748_1300</name>
</gene>
<dbReference type="SUPFAM" id="SSF88659">
    <property type="entry name" value="Sigma3 and sigma4 domains of RNA polymerase sigma factors"/>
    <property type="match status" value="1"/>
</dbReference>
<dbReference type="SUPFAM" id="SSF88946">
    <property type="entry name" value="Sigma2 domain of RNA polymerase sigma factors"/>
    <property type="match status" value="1"/>
</dbReference>
<evidence type="ECO:0000313" key="9">
    <source>
        <dbReference type="Proteomes" id="UP000219435"/>
    </source>
</evidence>
<comment type="similarity">
    <text evidence="1">Belongs to the sigma-70 factor family. ECF subfamily.</text>
</comment>
<dbReference type="InterPro" id="IPR013249">
    <property type="entry name" value="RNA_pol_sigma70_r4_t2"/>
</dbReference>
<reference evidence="9" key="1">
    <citation type="submission" date="2017-08" db="EMBL/GenBank/DDBJ databases">
        <authorList>
            <person name="Varghese N."/>
            <person name="Submissions S."/>
        </authorList>
    </citation>
    <scope>NUCLEOTIDE SEQUENCE [LARGE SCALE GENOMIC DNA]</scope>
    <source>
        <strain evidence="9">DSM 4725</strain>
    </source>
</reference>
<evidence type="ECO:0000259" key="6">
    <source>
        <dbReference type="Pfam" id="PF04542"/>
    </source>
</evidence>
<dbReference type="InterPro" id="IPR036388">
    <property type="entry name" value="WH-like_DNA-bd_sf"/>
</dbReference>
<dbReference type="InterPro" id="IPR007627">
    <property type="entry name" value="RNA_pol_sigma70_r2"/>
</dbReference>
<dbReference type="OrthoDB" id="5243867at2"/>
<feature type="domain" description="RNA polymerase sigma factor 70 region 4 type 2" evidence="7">
    <location>
        <begin position="106"/>
        <end position="158"/>
    </location>
</feature>
<proteinExistence type="inferred from homology"/>
<name>A0A285V3S1_9ACTN</name>
<dbReference type="Gene3D" id="1.10.10.10">
    <property type="entry name" value="Winged helix-like DNA-binding domain superfamily/Winged helix DNA-binding domain"/>
    <property type="match status" value="1"/>
</dbReference>
<dbReference type="InterPro" id="IPR039425">
    <property type="entry name" value="RNA_pol_sigma-70-like"/>
</dbReference>
<dbReference type="EMBL" id="OBQI01000002">
    <property type="protein sequence ID" value="SOC48597.1"/>
    <property type="molecule type" value="Genomic_DNA"/>
</dbReference>
<keyword evidence="2" id="KW-0805">Transcription regulation</keyword>
<feature type="compositionally biased region" description="Basic and acidic residues" evidence="5">
    <location>
        <begin position="90"/>
        <end position="105"/>
    </location>
</feature>
<feature type="region of interest" description="Disordered" evidence="5">
    <location>
        <begin position="82"/>
        <end position="105"/>
    </location>
</feature>
<dbReference type="Pfam" id="PF08281">
    <property type="entry name" value="Sigma70_r4_2"/>
    <property type="match status" value="1"/>
</dbReference>
<dbReference type="GO" id="GO:0003677">
    <property type="term" value="F:DNA binding"/>
    <property type="evidence" value="ECO:0007669"/>
    <property type="project" value="InterPro"/>
</dbReference>
<evidence type="ECO:0000256" key="3">
    <source>
        <dbReference type="ARBA" id="ARBA00023082"/>
    </source>
</evidence>